<name>A0A3L8PKW9_9ACTN</name>
<dbReference type="EMBL" id="RDBF01000005">
    <property type="protein sequence ID" value="RLV56046.1"/>
    <property type="molecule type" value="Genomic_DNA"/>
</dbReference>
<evidence type="ECO:0000313" key="3">
    <source>
        <dbReference type="Proteomes" id="UP000282515"/>
    </source>
</evidence>
<dbReference type="Proteomes" id="UP000282515">
    <property type="component" value="Unassembled WGS sequence"/>
</dbReference>
<dbReference type="InterPro" id="IPR025285">
    <property type="entry name" value="DUF4145"/>
</dbReference>
<dbReference type="Pfam" id="PF13643">
    <property type="entry name" value="DUF4145"/>
    <property type="match status" value="1"/>
</dbReference>
<keyword evidence="3" id="KW-1185">Reference proteome</keyword>
<evidence type="ECO:0000259" key="1">
    <source>
        <dbReference type="Pfam" id="PF13643"/>
    </source>
</evidence>
<dbReference type="AlphaFoldDB" id="A0A3L8PKW9"/>
<gene>
    <name evidence="2" type="ORF">D9V41_09160</name>
</gene>
<reference evidence="2 3" key="1">
    <citation type="submission" date="2018-10" db="EMBL/GenBank/DDBJ databases">
        <title>Aeromicrobium sp. 9W16Y-2 whole genome shotgun sequence.</title>
        <authorList>
            <person name="Li F."/>
        </authorList>
    </citation>
    <scope>NUCLEOTIDE SEQUENCE [LARGE SCALE GENOMIC DNA]</scope>
    <source>
        <strain evidence="2 3">9W16Y-2</strain>
    </source>
</reference>
<sequence length="327" mass="36136">MYGWWWTVAWVRATTYSWTVLGSSVAMRRADGISLGPVAVCSATGWTTRTRGRAGSPRSRWESRRSGWQWLHWSVGRSDQSQRAPVLSLMLCSFGVLAVGQVDLSCCGRIAGIVLPVSQVTSAVATIENTSRFSEGDSYAWADYTCPHCHAKRMVRIAHSFHTSASNVGRTQWLRCPACAKGAVVQDGKLYPERKPLRQPQGLPDADARIWDEVRTCLGAGANTASVMLCRKLLFHVAVEHGLPAKNEKNRAPTFKEAVDHLRSEGIVTTHMLEWVDRIKDVGNDANHEVTPIDAKVAEDVATFTEQLLVLAYEMKARMKNASPQTA</sequence>
<feature type="domain" description="DUF4145" evidence="1">
    <location>
        <begin position="213"/>
        <end position="306"/>
    </location>
</feature>
<protein>
    <submittedName>
        <fullName evidence="2">DUF4145 domain-containing protein</fullName>
    </submittedName>
</protein>
<proteinExistence type="predicted"/>
<comment type="caution">
    <text evidence="2">The sequence shown here is derived from an EMBL/GenBank/DDBJ whole genome shotgun (WGS) entry which is preliminary data.</text>
</comment>
<evidence type="ECO:0000313" key="2">
    <source>
        <dbReference type="EMBL" id="RLV56046.1"/>
    </source>
</evidence>
<organism evidence="2 3">
    <name type="scientific">Aeromicrobium phragmitis</name>
    <dbReference type="NCBI Taxonomy" id="2478914"/>
    <lineage>
        <taxon>Bacteria</taxon>
        <taxon>Bacillati</taxon>
        <taxon>Actinomycetota</taxon>
        <taxon>Actinomycetes</taxon>
        <taxon>Propionibacteriales</taxon>
        <taxon>Nocardioidaceae</taxon>
        <taxon>Aeromicrobium</taxon>
    </lineage>
</organism>
<accession>A0A3L8PKW9</accession>